<dbReference type="InterPro" id="IPR007899">
    <property type="entry name" value="CHAD_dom"/>
</dbReference>
<dbReference type="SMART" id="SM01118">
    <property type="entry name" value="CYTH"/>
    <property type="match status" value="1"/>
</dbReference>
<dbReference type="PROSITE" id="PS51707">
    <property type="entry name" value="CYTH"/>
    <property type="match status" value="1"/>
</dbReference>
<dbReference type="OrthoDB" id="3034217at2"/>
<dbReference type="Pfam" id="PF01928">
    <property type="entry name" value="CYTH"/>
    <property type="match status" value="1"/>
</dbReference>
<dbReference type="Proteomes" id="UP000182108">
    <property type="component" value="Unassembled WGS sequence"/>
</dbReference>
<dbReference type="GO" id="GO:0046872">
    <property type="term" value="F:metal ion binding"/>
    <property type="evidence" value="ECO:0007669"/>
    <property type="project" value="TreeGrafter"/>
</dbReference>
<proteinExistence type="predicted"/>
<dbReference type="PROSITE" id="PS51708">
    <property type="entry name" value="CHAD"/>
    <property type="match status" value="1"/>
</dbReference>
<evidence type="ECO:0000313" key="4">
    <source>
        <dbReference type="Proteomes" id="UP000182108"/>
    </source>
</evidence>
<dbReference type="GO" id="GO:0050355">
    <property type="term" value="F:inorganic triphosphate phosphatase activity"/>
    <property type="evidence" value="ECO:0007669"/>
    <property type="project" value="InterPro"/>
</dbReference>
<dbReference type="Gene3D" id="2.40.320.10">
    <property type="entry name" value="Hypothetical Protein Pfu-838710-001"/>
    <property type="match status" value="1"/>
</dbReference>
<dbReference type="InterPro" id="IPR038186">
    <property type="entry name" value="CHAD_dom_sf"/>
</dbReference>
<dbReference type="EMBL" id="CYHH01000001">
    <property type="protein sequence ID" value="CUB04812.1"/>
    <property type="molecule type" value="Genomic_DNA"/>
</dbReference>
<dbReference type="Pfam" id="PF05235">
    <property type="entry name" value="CHAD"/>
    <property type="match status" value="1"/>
</dbReference>
<dbReference type="PANTHER" id="PTHR39569:SF1">
    <property type="entry name" value="INORGANIC TRIPHOSPHATASE"/>
    <property type="match status" value="1"/>
</dbReference>
<dbReference type="CDD" id="cd07756">
    <property type="entry name" value="CYTH-like_Pase_CHAD"/>
    <property type="match status" value="1"/>
</dbReference>
<dbReference type="SUPFAM" id="SSF55154">
    <property type="entry name" value="CYTH-like phosphatases"/>
    <property type="match status" value="1"/>
</dbReference>
<gene>
    <name evidence="3" type="ORF">Ga0061068_10183</name>
</gene>
<dbReference type="InterPro" id="IPR039013">
    <property type="entry name" value="YgiF"/>
</dbReference>
<organism evidence="3 4">
    <name type="scientific">Tepidiphilus thermophilus</name>
    <dbReference type="NCBI Taxonomy" id="876478"/>
    <lineage>
        <taxon>Bacteria</taxon>
        <taxon>Pseudomonadati</taxon>
        <taxon>Pseudomonadota</taxon>
        <taxon>Hydrogenophilia</taxon>
        <taxon>Hydrogenophilales</taxon>
        <taxon>Hydrogenophilaceae</taxon>
        <taxon>Tepidiphilus</taxon>
    </lineage>
</organism>
<sequence>MTIETELKLGIRRGDLPRLRAHPLLATARHHPPVRVDNTYYDTEDEALARHGIALRLRQMAGRKLLTVKTAAPSRSGLSSRQEWEAPWPGTFDFTFVEDDAVRERLEKVRERLEPRFRTRFRREIWELPCGEGHIEIALDLGRLEAGAAKLPIHELELEAYAVPAAELLTLARALAQDLSLWPENRSKAERAMQLAAGTWAAPVKAVAVELDAKGDPLAALRALADEVLAHWSGNLALLPYRHDPEYLHQIRVALRRLRALLQIFEPVTGPEFASHWRERLGELAAELGQLRDLDVLLDELLTPALERCPVEREALGELAARLSSERERLRRRSGRLDPGRHGRVLLDFLAALEALPGNALIRASDLRHFARDRLEALRKKARRRLAAHLGDPSPAVRHRLRIALKKLRYGLEFFRSLWQGKATARALARLKRALDVLGRAQDWQAAQEALVQRQKRYPEERLAAAVLLAWHHERIARDTAEILGSLEDWLEDDLTG</sequence>
<dbReference type="PANTHER" id="PTHR39569">
    <property type="entry name" value="INORGANIC TRIPHOSPHATASE"/>
    <property type="match status" value="1"/>
</dbReference>
<keyword evidence="4" id="KW-1185">Reference proteome</keyword>
<name>A0A0K6INA7_9PROT</name>
<evidence type="ECO:0000259" key="2">
    <source>
        <dbReference type="PROSITE" id="PS51708"/>
    </source>
</evidence>
<evidence type="ECO:0000259" key="1">
    <source>
        <dbReference type="PROSITE" id="PS51707"/>
    </source>
</evidence>
<protein>
    <submittedName>
        <fullName evidence="3">Inorganic triphosphatase YgiF, contains CYTH and CHAD domains</fullName>
    </submittedName>
</protein>
<accession>A0A0K6INA7</accession>
<dbReference type="SMART" id="SM00880">
    <property type="entry name" value="CHAD"/>
    <property type="match status" value="1"/>
</dbReference>
<evidence type="ECO:0000313" key="3">
    <source>
        <dbReference type="EMBL" id="CUB04812.1"/>
    </source>
</evidence>
<feature type="domain" description="CYTH" evidence="1">
    <location>
        <begin position="2"/>
        <end position="199"/>
    </location>
</feature>
<dbReference type="RefSeq" id="WP_055422479.1">
    <property type="nucleotide sequence ID" value="NZ_CYHH01000001.1"/>
</dbReference>
<reference evidence="4" key="1">
    <citation type="submission" date="2015-08" db="EMBL/GenBank/DDBJ databases">
        <authorList>
            <person name="Babu N.S."/>
            <person name="Beckwith C.J."/>
            <person name="Beseler K.G."/>
            <person name="Brison A."/>
            <person name="Carone J.V."/>
            <person name="Caskin T.P."/>
            <person name="Diamond M."/>
            <person name="Durham M.E."/>
            <person name="Foxe J.M."/>
            <person name="Go M."/>
            <person name="Henderson B.A."/>
            <person name="Jones I.B."/>
            <person name="McGettigan J.A."/>
            <person name="Micheletti S.J."/>
            <person name="Nasrallah M.E."/>
            <person name="Ortiz D."/>
            <person name="Piller C.R."/>
            <person name="Privatt S.R."/>
            <person name="Schneider S.L."/>
            <person name="Sharp S."/>
            <person name="Smith T.C."/>
            <person name="Stanton J.D."/>
            <person name="Ullery H.E."/>
            <person name="Wilson R.J."/>
            <person name="Serrano M.G."/>
            <person name="Buck G."/>
            <person name="Lee V."/>
            <person name="Wang Y."/>
            <person name="Carvalho R."/>
            <person name="Voegtly L."/>
            <person name="Shi R."/>
            <person name="Duckworth R."/>
            <person name="Johnson A."/>
            <person name="Loviza R."/>
            <person name="Walstead R."/>
            <person name="Shah Z."/>
            <person name="Kiflezghi M."/>
            <person name="Wade K."/>
            <person name="Ball S.L."/>
            <person name="Bradley K.W."/>
            <person name="Asai D.J."/>
            <person name="Bowman C.A."/>
            <person name="Russell D.A."/>
            <person name="Pope W.H."/>
            <person name="Jacobs-Sera D."/>
            <person name="Hendrix R.W."/>
            <person name="Hatfull G.F."/>
        </authorList>
    </citation>
    <scope>NUCLEOTIDE SEQUENCE [LARGE SCALE GENOMIC DNA]</scope>
    <source>
        <strain evidence="4">JCM 19170</strain>
    </source>
</reference>
<dbReference type="InterPro" id="IPR033469">
    <property type="entry name" value="CYTH-like_dom_sf"/>
</dbReference>
<feature type="domain" description="CHAD" evidence="2">
    <location>
        <begin position="214"/>
        <end position="496"/>
    </location>
</feature>
<dbReference type="AlphaFoldDB" id="A0A0K6INA7"/>
<dbReference type="Gene3D" id="1.40.20.10">
    <property type="entry name" value="CHAD domain"/>
    <property type="match status" value="1"/>
</dbReference>
<dbReference type="InterPro" id="IPR023577">
    <property type="entry name" value="CYTH_domain"/>
</dbReference>